<dbReference type="EMBL" id="CP053069">
    <property type="protein sequence ID" value="QJR11349.1"/>
    <property type="molecule type" value="Genomic_DNA"/>
</dbReference>
<proteinExistence type="predicted"/>
<protein>
    <recommendedName>
        <fullName evidence="5">Carboxypeptidase C (Cathepsin A)</fullName>
    </recommendedName>
</protein>
<evidence type="ECO:0000256" key="1">
    <source>
        <dbReference type="SAM" id="MobiDB-lite"/>
    </source>
</evidence>
<organism evidence="3 4">
    <name type="scientific">Usitatibacter rugosus</name>
    <dbReference type="NCBI Taxonomy" id="2732067"/>
    <lineage>
        <taxon>Bacteria</taxon>
        <taxon>Pseudomonadati</taxon>
        <taxon>Pseudomonadota</taxon>
        <taxon>Betaproteobacteria</taxon>
        <taxon>Nitrosomonadales</taxon>
        <taxon>Usitatibacteraceae</taxon>
        <taxon>Usitatibacter</taxon>
    </lineage>
</organism>
<evidence type="ECO:0000313" key="4">
    <source>
        <dbReference type="Proteomes" id="UP000501534"/>
    </source>
</evidence>
<gene>
    <name evidence="3" type="ORF">DSM104443_02424</name>
</gene>
<dbReference type="SUPFAM" id="SSF53474">
    <property type="entry name" value="alpha/beta-Hydrolases"/>
    <property type="match status" value="1"/>
</dbReference>
<dbReference type="KEGG" id="uru:DSM104443_02424"/>
<evidence type="ECO:0000256" key="2">
    <source>
        <dbReference type="SAM" id="SignalP"/>
    </source>
</evidence>
<dbReference type="Gene3D" id="3.40.50.1820">
    <property type="entry name" value="alpha/beta hydrolase"/>
    <property type="match status" value="1"/>
</dbReference>
<dbReference type="Proteomes" id="UP000501534">
    <property type="component" value="Chromosome"/>
</dbReference>
<sequence>MLSRMTSIPKGSAAALLLLALAGCGGGSGPENSVTVIPPPGGQTFNYTDPNAYTGSPNASLSTPNENTSVTQGSVTVGGQAIAYTATAGHLTARHLGTDAADASMFYVAYTANGRDPATRPVTFFYNGGPGSATVWLHMGSYGPKRLDVQAPSQDIPTPFALVENAESMLDVSDLVFVDAVGAGYSQAISPNRNQTFYGVDADAGVFRNFIRRYVTVNGRTASPKFLFGESYGTTRSAVLVRALETAGVRMSGVVLLSSVLNYNTNCGLGFTVQISCVGYFPSYGAIGAWHQKTNPAVPVAGLPVFAQQLRDLANNVYQPAVTTYIASHAVPDPATLQTFTNATGIPVAEWQANLNVPPDTYRIRLLPGFVLGRYDARMSVFGASPNIDISNTFISTSFDVGLRGYLTDTLRFTTPSIYTFSSPAINTWDFSHDGNSLPDVVPDLLAALTLNPRLQVLAVSGYHDLATPWFQTERDIARLGGHPNVRVRNYPGGHMIYLDNASRIAQKADLAEFYRTATQP</sequence>
<feature type="region of interest" description="Disordered" evidence="1">
    <location>
        <begin position="49"/>
        <end position="72"/>
    </location>
</feature>
<dbReference type="GO" id="GO:0006508">
    <property type="term" value="P:proteolysis"/>
    <property type="evidence" value="ECO:0007669"/>
    <property type="project" value="InterPro"/>
</dbReference>
<evidence type="ECO:0000313" key="3">
    <source>
        <dbReference type="EMBL" id="QJR11349.1"/>
    </source>
</evidence>
<keyword evidence="2" id="KW-0732">Signal</keyword>
<accession>A0A6M4GVR8</accession>
<reference evidence="3 4" key="1">
    <citation type="submission" date="2020-04" db="EMBL/GenBank/DDBJ databases">
        <title>Usitatibacter rugosus gen. nov., sp. nov. and Usitatibacter palustris sp. nov., novel members of Usitatibacteraceae fam. nov. within the order Nitrosomonadales isolated from soil.</title>
        <authorList>
            <person name="Huber K.J."/>
            <person name="Neumann-Schaal M."/>
            <person name="Geppert A."/>
            <person name="Luckner M."/>
            <person name="Wanner G."/>
            <person name="Overmann J."/>
        </authorList>
    </citation>
    <scope>NUCLEOTIDE SEQUENCE [LARGE SCALE GENOMIC DNA]</scope>
    <source>
        <strain evidence="3 4">0125_3</strain>
    </source>
</reference>
<name>A0A6M4GVR8_9PROT</name>
<keyword evidence="4" id="KW-1185">Reference proteome</keyword>
<dbReference type="AlphaFoldDB" id="A0A6M4GVR8"/>
<dbReference type="InterPro" id="IPR029058">
    <property type="entry name" value="AB_hydrolase_fold"/>
</dbReference>
<evidence type="ECO:0008006" key="5">
    <source>
        <dbReference type="Google" id="ProtNLM"/>
    </source>
</evidence>
<dbReference type="PROSITE" id="PS51257">
    <property type="entry name" value="PROKAR_LIPOPROTEIN"/>
    <property type="match status" value="1"/>
</dbReference>
<dbReference type="Pfam" id="PF00450">
    <property type="entry name" value="Peptidase_S10"/>
    <property type="match status" value="1"/>
</dbReference>
<feature type="chain" id="PRO_5026654084" description="Carboxypeptidase C (Cathepsin A)" evidence="2">
    <location>
        <begin position="28"/>
        <end position="521"/>
    </location>
</feature>
<dbReference type="GO" id="GO:0004185">
    <property type="term" value="F:serine-type carboxypeptidase activity"/>
    <property type="evidence" value="ECO:0007669"/>
    <property type="project" value="InterPro"/>
</dbReference>
<feature type="signal peptide" evidence="2">
    <location>
        <begin position="1"/>
        <end position="27"/>
    </location>
</feature>
<dbReference type="InterPro" id="IPR001563">
    <property type="entry name" value="Peptidase_S10"/>
</dbReference>